<comment type="caution">
    <text evidence="1">The sequence shown here is derived from an EMBL/GenBank/DDBJ whole genome shotgun (WGS) entry which is preliminary data.</text>
</comment>
<dbReference type="EMBL" id="ATBP01003145">
    <property type="protein sequence ID" value="ETR65155.1"/>
    <property type="molecule type" value="Genomic_DNA"/>
</dbReference>
<protein>
    <submittedName>
        <fullName evidence="1">Uncharacterized protein</fullName>
    </submittedName>
</protein>
<dbReference type="AlphaFoldDB" id="A0A1V1NRF4"/>
<gene>
    <name evidence="1" type="ORF">OMM_06118</name>
</gene>
<dbReference type="Proteomes" id="UP000189670">
    <property type="component" value="Unassembled WGS sequence"/>
</dbReference>
<sequence>MGSPCFRASERRFKTIIPQPSPRPYPLAEASNVLHLPSFDNAFMLQRAVKAYGESIRLTPPAKAISDSPFRRLSQARWTLTRDDEQAVSTDKEGPCKPKNERFYQMPYLKQNLWQDIMVQKQNEQLLNEEFILCTKKPIKSLNIPCPLKVLFSCQRQTIGTCCFGHIHHFDRFVQNN</sequence>
<proteinExistence type="predicted"/>
<name>A0A1V1NRF4_9BACT</name>
<organism evidence="1 2">
    <name type="scientific">Candidatus Magnetoglobus multicellularis str. Araruama</name>
    <dbReference type="NCBI Taxonomy" id="890399"/>
    <lineage>
        <taxon>Bacteria</taxon>
        <taxon>Pseudomonadati</taxon>
        <taxon>Thermodesulfobacteriota</taxon>
        <taxon>Desulfobacteria</taxon>
        <taxon>Desulfobacterales</taxon>
        <taxon>Desulfobacteraceae</taxon>
        <taxon>Candidatus Magnetoglobus</taxon>
    </lineage>
</organism>
<reference evidence="2" key="1">
    <citation type="submission" date="2012-11" db="EMBL/GenBank/DDBJ databases">
        <authorList>
            <person name="Lucero-Rivera Y.E."/>
            <person name="Tovar-Ramirez D."/>
        </authorList>
    </citation>
    <scope>NUCLEOTIDE SEQUENCE [LARGE SCALE GENOMIC DNA]</scope>
    <source>
        <strain evidence="2">Araruama</strain>
    </source>
</reference>
<accession>A0A1V1NRF4</accession>
<evidence type="ECO:0000313" key="1">
    <source>
        <dbReference type="EMBL" id="ETR65155.1"/>
    </source>
</evidence>
<evidence type="ECO:0000313" key="2">
    <source>
        <dbReference type="Proteomes" id="UP000189670"/>
    </source>
</evidence>